<dbReference type="Proteomes" id="UP001215598">
    <property type="component" value="Unassembled WGS sequence"/>
</dbReference>
<evidence type="ECO:0000313" key="3">
    <source>
        <dbReference type="Proteomes" id="UP001215598"/>
    </source>
</evidence>
<name>A0AAD7JZX7_9AGAR</name>
<dbReference type="AlphaFoldDB" id="A0AAD7JZX7"/>
<protein>
    <submittedName>
        <fullName evidence="2">Uncharacterized protein</fullName>
    </submittedName>
</protein>
<comment type="caution">
    <text evidence="2">The sequence shown here is derived from an EMBL/GenBank/DDBJ whole genome shotgun (WGS) entry which is preliminary data.</text>
</comment>
<reference evidence="2" key="1">
    <citation type="submission" date="2023-03" db="EMBL/GenBank/DDBJ databases">
        <title>Massive genome expansion in bonnet fungi (Mycena s.s.) driven by repeated elements and novel gene families across ecological guilds.</title>
        <authorList>
            <consortium name="Lawrence Berkeley National Laboratory"/>
            <person name="Harder C.B."/>
            <person name="Miyauchi S."/>
            <person name="Viragh M."/>
            <person name="Kuo A."/>
            <person name="Thoen E."/>
            <person name="Andreopoulos B."/>
            <person name="Lu D."/>
            <person name="Skrede I."/>
            <person name="Drula E."/>
            <person name="Henrissat B."/>
            <person name="Morin E."/>
            <person name="Kohler A."/>
            <person name="Barry K."/>
            <person name="LaButti K."/>
            <person name="Morin E."/>
            <person name="Salamov A."/>
            <person name="Lipzen A."/>
            <person name="Mereny Z."/>
            <person name="Hegedus B."/>
            <person name="Baldrian P."/>
            <person name="Stursova M."/>
            <person name="Weitz H."/>
            <person name="Taylor A."/>
            <person name="Grigoriev I.V."/>
            <person name="Nagy L.G."/>
            <person name="Martin F."/>
            <person name="Kauserud H."/>
        </authorList>
    </citation>
    <scope>NUCLEOTIDE SEQUENCE</scope>
    <source>
        <strain evidence="2">CBHHK182m</strain>
    </source>
</reference>
<sequence length="214" mass="23362">MAPQDKFILLCSLLDEVRCSIEAIALTDRVSRVLHLNHNERILQGIRAQLDEAYRDFLAASALCVEAQQTEIALQQSKIAVQQHRLDAQQTRLAAQQADTHMTVRNATDPERYVGAGRNPLGFVDQVKGMALEDVNPDEDGLHVPEAGCMIISPFTSPHAGSGETADDAVRTSESLGFRDVPRRFDGPSGGLAEHDKLLEVAVVSNKAAPTRKE</sequence>
<keyword evidence="3" id="KW-1185">Reference proteome</keyword>
<gene>
    <name evidence="2" type="ORF">B0H16DRAFT_1712902</name>
</gene>
<organism evidence="2 3">
    <name type="scientific">Mycena metata</name>
    <dbReference type="NCBI Taxonomy" id="1033252"/>
    <lineage>
        <taxon>Eukaryota</taxon>
        <taxon>Fungi</taxon>
        <taxon>Dikarya</taxon>
        <taxon>Basidiomycota</taxon>
        <taxon>Agaricomycotina</taxon>
        <taxon>Agaricomycetes</taxon>
        <taxon>Agaricomycetidae</taxon>
        <taxon>Agaricales</taxon>
        <taxon>Marasmiineae</taxon>
        <taxon>Mycenaceae</taxon>
        <taxon>Mycena</taxon>
    </lineage>
</organism>
<proteinExistence type="predicted"/>
<accession>A0AAD7JZX7</accession>
<dbReference type="EMBL" id="JARKIB010000010">
    <property type="protein sequence ID" value="KAJ7775323.1"/>
    <property type="molecule type" value="Genomic_DNA"/>
</dbReference>
<evidence type="ECO:0000313" key="2">
    <source>
        <dbReference type="EMBL" id="KAJ7775323.1"/>
    </source>
</evidence>
<evidence type="ECO:0000256" key="1">
    <source>
        <dbReference type="SAM" id="MobiDB-lite"/>
    </source>
</evidence>
<feature type="region of interest" description="Disordered" evidence="1">
    <location>
        <begin position="158"/>
        <end position="192"/>
    </location>
</feature>